<keyword evidence="3" id="KW-1185">Reference proteome</keyword>
<dbReference type="Proteomes" id="UP001202248">
    <property type="component" value="Unassembled WGS sequence"/>
</dbReference>
<organism evidence="2 3">
    <name type="scientific">Niabella ginsengisoli</name>
    <dbReference type="NCBI Taxonomy" id="522298"/>
    <lineage>
        <taxon>Bacteria</taxon>
        <taxon>Pseudomonadati</taxon>
        <taxon>Bacteroidota</taxon>
        <taxon>Chitinophagia</taxon>
        <taxon>Chitinophagales</taxon>
        <taxon>Chitinophagaceae</taxon>
        <taxon>Niabella</taxon>
    </lineage>
</organism>
<reference evidence="2 3" key="1">
    <citation type="submission" date="2022-02" db="EMBL/GenBank/DDBJ databases">
        <authorList>
            <person name="Min J."/>
        </authorList>
    </citation>
    <scope>NUCLEOTIDE SEQUENCE [LARGE SCALE GENOMIC DNA]</scope>
    <source>
        <strain evidence="2 3">GR10-1</strain>
    </source>
</reference>
<evidence type="ECO:0000259" key="1">
    <source>
        <dbReference type="Pfam" id="PF19543"/>
    </source>
</evidence>
<name>A0ABS9SMG1_9BACT</name>
<gene>
    <name evidence="2" type="ORF">MKP09_16215</name>
</gene>
<protein>
    <submittedName>
        <fullName evidence="2">DUF6067 family protein</fullName>
    </submittedName>
</protein>
<dbReference type="Pfam" id="PF19543">
    <property type="entry name" value="GH123_N"/>
    <property type="match status" value="1"/>
</dbReference>
<dbReference type="EMBL" id="JAKWBL010000003">
    <property type="protein sequence ID" value="MCH5599344.1"/>
    <property type="molecule type" value="Genomic_DNA"/>
</dbReference>
<proteinExistence type="predicted"/>
<evidence type="ECO:0000313" key="2">
    <source>
        <dbReference type="EMBL" id="MCH5599344.1"/>
    </source>
</evidence>
<comment type="caution">
    <text evidence="2">The sequence shown here is derived from an EMBL/GenBank/DDBJ whole genome shotgun (WGS) entry which is preliminary data.</text>
</comment>
<evidence type="ECO:0000313" key="3">
    <source>
        <dbReference type="Proteomes" id="UP001202248"/>
    </source>
</evidence>
<accession>A0ABS9SMG1</accession>
<dbReference type="InterPro" id="IPR045711">
    <property type="entry name" value="GH123-like_N"/>
</dbReference>
<feature type="domain" description="Glycoside hydrolase 123-like N-terminal" evidence="1">
    <location>
        <begin position="14"/>
        <end position="267"/>
    </location>
</feature>
<sequence>MLSIVFTRWRLLQQSETEKLLSSAGNKSFIVFPEDRMHPIKMQTYLPQRWIKRGMKDTFTDTASRGEYLAFQLGVYALQDLQNLHINFSDLKSKTGKTINAKHISCLNTNGTDYKEEPLVKVVNVKPGVVQSMWCAVDVPVDATPGIYTGKATVLTAGQTPQSINITLHVIKDVLKDGGISNPEKQTRLKWLNSTLAQENTVIAPYTPLQVGDTSVSLLGRKVLIGKTGFPAQIQTFFTPEMTSVSSKENNILTEPMHFHFIESKSQKI</sequence>